<evidence type="ECO:0000256" key="12">
    <source>
        <dbReference type="ARBA" id="ARBA00023268"/>
    </source>
</evidence>
<dbReference type="Pfam" id="PF01149">
    <property type="entry name" value="Fapy_DNA_glyco"/>
    <property type="match status" value="1"/>
</dbReference>
<proteinExistence type="inferred from homology"/>
<evidence type="ECO:0000256" key="3">
    <source>
        <dbReference type="ARBA" id="ARBA00009409"/>
    </source>
</evidence>
<evidence type="ECO:0000256" key="9">
    <source>
        <dbReference type="ARBA" id="ARBA00023125"/>
    </source>
</evidence>
<feature type="domain" description="Formamidopyrimidine-DNA glycosylase catalytic" evidence="16">
    <location>
        <begin position="8"/>
        <end position="128"/>
    </location>
</feature>
<dbReference type="InterPro" id="IPR000214">
    <property type="entry name" value="Znf_DNA_glyclase/AP_lyase"/>
</dbReference>
<keyword evidence="13" id="KW-0326">Glycosidase</keyword>
<dbReference type="InterPro" id="IPR015886">
    <property type="entry name" value="H2TH_FPG"/>
</dbReference>
<sequence>MCNAGGMPESPEVQALVEDLGARLAGREISDVDVVEFRVTKTRDRPPSSLVGTRVRGASRHGKHVAIAVSDAQHLVVSLGRHGWARYGGVGSDAPATDVPAGDIPPTLVAFTLDDGEVLEFTDAGDWVSLGCWVVDDPTEVPAIAKLGPDPANPGFVRADFDRAVTGRRKQVKAVLQEQESLAGIGNAYSDEILHTAKVSPVAHAAALTLDELDRLFDSTVGIITETIDARRGVPIDGLKAAKVAAMRVHGRTDEACPVCGDTIRDFSFASTTAQYCPTCQTGGAILPLRSS</sequence>
<keyword evidence="11" id="KW-0456">Lyase</keyword>
<dbReference type="PROSITE" id="PS51068">
    <property type="entry name" value="FPG_CAT"/>
    <property type="match status" value="1"/>
</dbReference>
<evidence type="ECO:0000256" key="5">
    <source>
        <dbReference type="ARBA" id="ARBA00022763"/>
    </source>
</evidence>
<dbReference type="Gene3D" id="1.10.8.50">
    <property type="match status" value="1"/>
</dbReference>
<comment type="similarity">
    <text evidence="3">Belongs to the FPG family.</text>
</comment>
<dbReference type="SMART" id="SM00898">
    <property type="entry name" value="Fapy_DNA_glyco"/>
    <property type="match status" value="1"/>
</dbReference>
<keyword evidence="12" id="KW-0511">Multifunctional enzyme</keyword>
<dbReference type="Pfam" id="PF06827">
    <property type="entry name" value="zf-FPG_IleRS"/>
    <property type="match status" value="1"/>
</dbReference>
<dbReference type="Pfam" id="PF06831">
    <property type="entry name" value="H2TH"/>
    <property type="match status" value="1"/>
</dbReference>
<evidence type="ECO:0000256" key="1">
    <source>
        <dbReference type="ARBA" id="ARBA00001668"/>
    </source>
</evidence>
<keyword evidence="5" id="KW-0227">DNA damage</keyword>
<reference evidence="17 18" key="1">
    <citation type="journal article" date="2019" name="Int. J. Syst. Evol. Microbiol.">
        <title>The Global Catalogue of Microorganisms (GCM) 10K type strain sequencing project: providing services to taxonomists for standard genome sequencing and annotation.</title>
        <authorList>
            <consortium name="The Broad Institute Genomics Platform"/>
            <consortium name="The Broad Institute Genome Sequencing Center for Infectious Disease"/>
            <person name="Wu L."/>
            <person name="Ma J."/>
        </authorList>
    </citation>
    <scope>NUCLEOTIDE SEQUENCE [LARGE SCALE GENOMIC DNA]</scope>
    <source>
        <strain evidence="17 18">JCM 14322</strain>
    </source>
</reference>
<name>A0ABN2MD58_9MICO</name>
<comment type="cofactor">
    <cofactor evidence="2">
        <name>Zn(2+)</name>
        <dbReference type="ChEBI" id="CHEBI:29105"/>
    </cofactor>
</comment>
<protein>
    <submittedName>
        <fullName evidence="17">Fpg/Nei family DNA glycosylase</fullName>
    </submittedName>
</protein>
<keyword evidence="8" id="KW-0862">Zinc</keyword>
<evidence type="ECO:0000256" key="13">
    <source>
        <dbReference type="ARBA" id="ARBA00023295"/>
    </source>
</evidence>
<evidence type="ECO:0000259" key="15">
    <source>
        <dbReference type="PROSITE" id="PS51066"/>
    </source>
</evidence>
<organism evidence="17 18">
    <name type="scientific">Agromyces neolithicus</name>
    <dbReference type="NCBI Taxonomy" id="269420"/>
    <lineage>
        <taxon>Bacteria</taxon>
        <taxon>Bacillati</taxon>
        <taxon>Actinomycetota</taxon>
        <taxon>Actinomycetes</taxon>
        <taxon>Micrococcales</taxon>
        <taxon>Microbacteriaceae</taxon>
        <taxon>Agromyces</taxon>
    </lineage>
</organism>
<dbReference type="InterPro" id="IPR035937">
    <property type="entry name" value="FPG_N"/>
</dbReference>
<dbReference type="Proteomes" id="UP001500002">
    <property type="component" value="Unassembled WGS sequence"/>
</dbReference>
<dbReference type="PANTHER" id="PTHR22993:SF9">
    <property type="entry name" value="FORMAMIDOPYRIMIDINE-DNA GLYCOSYLASE"/>
    <property type="match status" value="1"/>
</dbReference>
<evidence type="ECO:0000313" key="17">
    <source>
        <dbReference type="EMBL" id="GAA1820154.1"/>
    </source>
</evidence>
<dbReference type="InterPro" id="IPR012319">
    <property type="entry name" value="FPG_cat"/>
</dbReference>
<keyword evidence="9" id="KW-0238">DNA-binding</keyword>
<evidence type="ECO:0000256" key="11">
    <source>
        <dbReference type="ARBA" id="ARBA00023239"/>
    </source>
</evidence>
<evidence type="ECO:0000256" key="14">
    <source>
        <dbReference type="PROSITE-ProRule" id="PRU00391"/>
    </source>
</evidence>
<keyword evidence="4" id="KW-0479">Metal-binding</keyword>
<keyword evidence="6 14" id="KW-0863">Zinc-finger</keyword>
<comment type="caution">
    <text evidence="17">The sequence shown here is derived from an EMBL/GenBank/DDBJ whole genome shotgun (WGS) entry which is preliminary data.</text>
</comment>
<dbReference type="SMART" id="SM01232">
    <property type="entry name" value="H2TH"/>
    <property type="match status" value="1"/>
</dbReference>
<evidence type="ECO:0000256" key="10">
    <source>
        <dbReference type="ARBA" id="ARBA00023204"/>
    </source>
</evidence>
<keyword evidence="10" id="KW-0234">DNA repair</keyword>
<evidence type="ECO:0000256" key="4">
    <source>
        <dbReference type="ARBA" id="ARBA00022723"/>
    </source>
</evidence>
<dbReference type="PANTHER" id="PTHR22993">
    <property type="entry name" value="FORMAMIDOPYRIMIDINE-DNA GLYCOSYLASE"/>
    <property type="match status" value="1"/>
</dbReference>
<dbReference type="SUPFAM" id="SSF57716">
    <property type="entry name" value="Glucocorticoid receptor-like (DNA-binding domain)"/>
    <property type="match status" value="1"/>
</dbReference>
<evidence type="ECO:0000313" key="18">
    <source>
        <dbReference type="Proteomes" id="UP001500002"/>
    </source>
</evidence>
<evidence type="ECO:0000256" key="8">
    <source>
        <dbReference type="ARBA" id="ARBA00022833"/>
    </source>
</evidence>
<gene>
    <name evidence="17" type="ORF">GCM10009749_33390</name>
</gene>
<keyword evidence="18" id="KW-1185">Reference proteome</keyword>
<dbReference type="SUPFAM" id="SSF46946">
    <property type="entry name" value="S13-like H2TH domain"/>
    <property type="match status" value="1"/>
</dbReference>
<dbReference type="EMBL" id="BAAANJ010000020">
    <property type="protein sequence ID" value="GAA1820154.1"/>
    <property type="molecule type" value="Genomic_DNA"/>
</dbReference>
<evidence type="ECO:0000256" key="6">
    <source>
        <dbReference type="ARBA" id="ARBA00022771"/>
    </source>
</evidence>
<evidence type="ECO:0000256" key="7">
    <source>
        <dbReference type="ARBA" id="ARBA00022801"/>
    </source>
</evidence>
<evidence type="ECO:0000256" key="2">
    <source>
        <dbReference type="ARBA" id="ARBA00001947"/>
    </source>
</evidence>
<dbReference type="InterPro" id="IPR010979">
    <property type="entry name" value="Ribosomal_uS13-like_H2TH"/>
</dbReference>
<dbReference type="PROSITE" id="PS51066">
    <property type="entry name" value="ZF_FPG_2"/>
    <property type="match status" value="1"/>
</dbReference>
<accession>A0ABN2MD58</accession>
<comment type="catalytic activity">
    <reaction evidence="1">
        <text>Hydrolysis of DNA containing ring-opened 7-methylguanine residues, releasing 2,6-diamino-4-hydroxy-5-(N-methyl)formamidopyrimidine.</text>
        <dbReference type="EC" id="3.2.2.23"/>
    </reaction>
</comment>
<evidence type="ECO:0000259" key="16">
    <source>
        <dbReference type="PROSITE" id="PS51068"/>
    </source>
</evidence>
<dbReference type="InterPro" id="IPR010663">
    <property type="entry name" value="Znf_FPG/IleRS"/>
</dbReference>
<feature type="domain" description="FPG-type" evidence="15">
    <location>
        <begin position="248"/>
        <end position="282"/>
    </location>
</feature>
<dbReference type="Gene3D" id="3.20.190.10">
    <property type="entry name" value="MutM-like, N-terminal"/>
    <property type="match status" value="1"/>
</dbReference>
<keyword evidence="7" id="KW-0378">Hydrolase</keyword>
<dbReference type="SUPFAM" id="SSF81624">
    <property type="entry name" value="N-terminal domain of MutM-like DNA repair proteins"/>
    <property type="match status" value="1"/>
</dbReference>